<evidence type="ECO:0008006" key="3">
    <source>
        <dbReference type="Google" id="ProtNLM"/>
    </source>
</evidence>
<organism evidence="1 2">
    <name type="scientific">Mycobacterium attenuatum</name>
    <dbReference type="NCBI Taxonomy" id="2341086"/>
    <lineage>
        <taxon>Bacteria</taxon>
        <taxon>Bacillati</taxon>
        <taxon>Actinomycetota</taxon>
        <taxon>Actinomycetes</taxon>
        <taxon>Mycobacteriales</taxon>
        <taxon>Mycobacteriaceae</taxon>
        <taxon>Mycobacterium</taxon>
    </lineage>
</organism>
<dbReference type="AlphaFoldDB" id="A0A498Q9I2"/>
<dbReference type="Proteomes" id="UP000273307">
    <property type="component" value="Unassembled WGS sequence"/>
</dbReference>
<evidence type="ECO:0000313" key="1">
    <source>
        <dbReference type="EMBL" id="VBA42938.1"/>
    </source>
</evidence>
<reference evidence="1 2" key="1">
    <citation type="submission" date="2018-09" db="EMBL/GenBank/DDBJ databases">
        <authorList>
            <person name="Tagini F."/>
        </authorList>
    </citation>
    <scope>NUCLEOTIDE SEQUENCE [LARGE SCALE GENOMIC DNA]</scope>
    <source>
        <strain evidence="1 2">MK136</strain>
    </source>
</reference>
<keyword evidence="2" id="KW-1185">Reference proteome</keyword>
<evidence type="ECO:0000313" key="2">
    <source>
        <dbReference type="Proteomes" id="UP000273307"/>
    </source>
</evidence>
<dbReference type="EMBL" id="UPHP01000127">
    <property type="protein sequence ID" value="VBA42938.1"/>
    <property type="molecule type" value="Genomic_DNA"/>
</dbReference>
<sequence>MYFAGVDLAWAGRNPTGVAVTDDDGLPVDASGAKRCAIEVHPHAAMLHCSGCPAH</sequence>
<gene>
    <name evidence="1" type="ORF">LAUMK136_04821</name>
</gene>
<accession>A0A498Q9I2</accession>
<protein>
    <recommendedName>
        <fullName evidence="3">DUF429 domain-containing protein</fullName>
    </recommendedName>
</protein>
<name>A0A498Q9I2_9MYCO</name>
<proteinExistence type="predicted"/>